<keyword evidence="4" id="KW-1185">Reference proteome</keyword>
<feature type="transmembrane region" description="Helical" evidence="1">
    <location>
        <begin position="105"/>
        <end position="125"/>
    </location>
</feature>
<dbReference type="EMBL" id="CP002032">
    <property type="protein sequence ID" value="ADH61582.1"/>
    <property type="molecule type" value="Genomic_DNA"/>
</dbReference>
<dbReference type="SUPFAM" id="SSF56176">
    <property type="entry name" value="FAD-binding/transporter-associated domain-like"/>
    <property type="match status" value="1"/>
</dbReference>
<organism evidence="3 4">
    <name type="scientific">Thermoanaerobacter mathranii subsp. mathranii (strain DSM 11426 / CCUG 53645 / CIP 108742 / A3)</name>
    <dbReference type="NCBI Taxonomy" id="583358"/>
    <lineage>
        <taxon>Bacteria</taxon>
        <taxon>Bacillati</taxon>
        <taxon>Bacillota</taxon>
        <taxon>Clostridia</taxon>
        <taxon>Thermoanaerobacterales</taxon>
        <taxon>Thermoanaerobacteraceae</taxon>
        <taxon>Thermoanaerobacter</taxon>
    </lineage>
</organism>
<feature type="transmembrane region" description="Helical" evidence="1">
    <location>
        <begin position="64"/>
        <end position="85"/>
    </location>
</feature>
<dbReference type="Pfam" id="PF03471">
    <property type="entry name" value="CorC_HlyC"/>
    <property type="match status" value="1"/>
</dbReference>
<dbReference type="Gene3D" id="3.30.465.10">
    <property type="match status" value="1"/>
</dbReference>
<accession>A0ABN3Z4M5</accession>
<evidence type="ECO:0000313" key="4">
    <source>
        <dbReference type="Proteomes" id="UP000002064"/>
    </source>
</evidence>
<proteinExistence type="predicted"/>
<protein>
    <recommendedName>
        <fullName evidence="2">Transporter-associated domain-containing protein</fullName>
    </recommendedName>
</protein>
<sequence length="220" mass="24676">MLKFWNKFWWRLPTNFTKVVSLLEALLALFLVSGVAISFLDLVGYLKIIISHPPSQTYEIMRSFLGHILLLVIGLELVVMLVMHTPSSLVEVLLYAIARKIIMEAKTTLDVLIGVVALGVLFLLIKTYTPEKLYAEKGVIVSSSMPIWEVNEIANVNIPENMSDTIGELVSLLANREGKNIAIDQVFRINDAEISIYSMEGKLVRSVFVKKNEKANEGHC</sequence>
<dbReference type="RefSeq" id="WP_013150789.1">
    <property type="nucleotide sequence ID" value="NC_014209.1"/>
</dbReference>
<reference evidence="3 4" key="1">
    <citation type="submission" date="2010-05" db="EMBL/GenBank/DDBJ databases">
        <title>Complete sequence of Thermoanaerobacter mathranii subsp. mathranii mathranii str. A3.</title>
        <authorList>
            <consortium name="US DOE Joint Genome Institute"/>
            <person name="Lucas S."/>
            <person name="Copeland A."/>
            <person name="Lapidus A."/>
            <person name="Cheng J.-F."/>
            <person name="Bruce D."/>
            <person name="Goodwin L."/>
            <person name="Pitluck S."/>
            <person name="Held B."/>
            <person name="Detter J.C."/>
            <person name="Han C."/>
            <person name="Tapia R."/>
            <person name="Land M."/>
            <person name="Hauser L."/>
            <person name="Kyrpides N."/>
            <person name="Mikhailova N."/>
            <person name="Zhou J."/>
            <person name="Hemme C."/>
            <person name="Woyke T."/>
        </authorList>
    </citation>
    <scope>NUCLEOTIDE SEQUENCE [LARGE SCALE GENOMIC DNA]</scope>
    <source>
        <strain evidence="3 4">A3</strain>
    </source>
</reference>
<keyword evidence="1" id="KW-1133">Transmembrane helix</keyword>
<keyword evidence="1" id="KW-0472">Membrane</keyword>
<feature type="transmembrane region" description="Helical" evidence="1">
    <location>
        <begin position="20"/>
        <end position="43"/>
    </location>
</feature>
<name>A0ABN3Z4M5_THEM3</name>
<evidence type="ECO:0000313" key="3">
    <source>
        <dbReference type="EMBL" id="ADH61582.1"/>
    </source>
</evidence>
<evidence type="ECO:0000259" key="2">
    <source>
        <dbReference type="Pfam" id="PF03471"/>
    </source>
</evidence>
<feature type="domain" description="Transporter-associated" evidence="2">
    <location>
        <begin position="136"/>
        <end position="212"/>
    </location>
</feature>
<evidence type="ECO:0000256" key="1">
    <source>
        <dbReference type="SAM" id="Phobius"/>
    </source>
</evidence>
<dbReference type="InterPro" id="IPR005170">
    <property type="entry name" value="Transptr-assoc_dom"/>
</dbReference>
<gene>
    <name evidence="3" type="ordered locus">Tmath_1895</name>
</gene>
<dbReference type="InterPro" id="IPR016169">
    <property type="entry name" value="FAD-bd_PCMH_sub2"/>
</dbReference>
<dbReference type="InterPro" id="IPR036318">
    <property type="entry name" value="FAD-bd_PCMH-like_sf"/>
</dbReference>
<keyword evidence="1" id="KW-0812">Transmembrane</keyword>
<dbReference type="Proteomes" id="UP000002064">
    <property type="component" value="Chromosome"/>
</dbReference>